<evidence type="ECO:0000313" key="2">
    <source>
        <dbReference type="EMBL" id="PJJ53384.1"/>
    </source>
</evidence>
<dbReference type="InterPro" id="IPR018712">
    <property type="entry name" value="Tle1-like_cat"/>
</dbReference>
<dbReference type="AlphaFoldDB" id="A0A2M9B614"/>
<comment type="caution">
    <text evidence="2">The sequence shown here is derived from an EMBL/GenBank/DDBJ whole genome shotgun (WGS) entry which is preliminary data.</text>
</comment>
<dbReference type="OrthoDB" id="4378831at2"/>
<dbReference type="SUPFAM" id="SSF53474">
    <property type="entry name" value="alpha/beta-Hydrolases"/>
    <property type="match status" value="1"/>
</dbReference>
<proteinExistence type="predicted"/>
<dbReference type="PANTHER" id="PTHR33840:SF1">
    <property type="entry name" value="TLE1 PHOSPHOLIPASE DOMAIN-CONTAINING PROTEIN"/>
    <property type="match status" value="1"/>
</dbReference>
<organism evidence="2 3">
    <name type="scientific">Mumia flava</name>
    <dbReference type="NCBI Taxonomy" id="1348852"/>
    <lineage>
        <taxon>Bacteria</taxon>
        <taxon>Bacillati</taxon>
        <taxon>Actinomycetota</taxon>
        <taxon>Actinomycetes</taxon>
        <taxon>Propionibacteriales</taxon>
        <taxon>Nocardioidaceae</taxon>
        <taxon>Mumia</taxon>
    </lineage>
</organism>
<keyword evidence="3" id="KW-1185">Reference proteome</keyword>
<sequence length="364" mass="39273">MSKRLVACCDGTWNRQDQGHPTNVTKLHAALVLGEAGGREQRATYLSGVGTTRGERLRGGAFGWGLSGAVTQTYQWIAENYAPGDELFLFGFSRGAYTARSTAGLLRNCGVPKKPTDEHLRTAYAIYRSSEPPDGPRAAAFRTAHAHPPPPIRFIGVWDTVGALGIPVGDNWLTRRINRRWGFHDTDLSRSVEHAYHALAIDERRKPFSPTLWHAPEDAPAEQKVEQVWFSGVHSDVGGGFARSGLSDLALLWLAERAEDAGLVFSLDALTPGRPAGGGASTMRISPNALSAMHGEAKGLARLVPRGSRDDIGKAERGHEALAASAVLRSEQDGAYRPANLVDALRRDVRQAPLPRRVAGGEPG</sequence>
<accession>A0A2M9B614</accession>
<evidence type="ECO:0000259" key="1">
    <source>
        <dbReference type="Pfam" id="PF09994"/>
    </source>
</evidence>
<dbReference type="RefSeq" id="WP_100415181.1">
    <property type="nucleotide sequence ID" value="NZ_PGEZ01000002.1"/>
</dbReference>
<dbReference type="InterPro" id="IPR029058">
    <property type="entry name" value="AB_hydrolase_fold"/>
</dbReference>
<dbReference type="EMBL" id="PGEZ01000002">
    <property type="protein sequence ID" value="PJJ53384.1"/>
    <property type="molecule type" value="Genomic_DNA"/>
</dbReference>
<dbReference type="Pfam" id="PF09994">
    <property type="entry name" value="T6SS_Tle1-like_cat"/>
    <property type="match status" value="1"/>
</dbReference>
<protein>
    <submittedName>
        <fullName evidence="2">Uncharacterized protein (DUF2235 family)</fullName>
    </submittedName>
</protein>
<name>A0A2M9B614_9ACTN</name>
<dbReference type="Proteomes" id="UP000230842">
    <property type="component" value="Unassembled WGS sequence"/>
</dbReference>
<evidence type="ECO:0000313" key="3">
    <source>
        <dbReference type="Proteomes" id="UP000230842"/>
    </source>
</evidence>
<feature type="domain" description="T6SS Phospholipase effector Tle1-like catalytic" evidence="1">
    <location>
        <begin position="3"/>
        <end position="256"/>
    </location>
</feature>
<gene>
    <name evidence="2" type="ORF">CLV56_2873</name>
</gene>
<reference evidence="2 3" key="1">
    <citation type="submission" date="2017-11" db="EMBL/GenBank/DDBJ databases">
        <title>Genomic Encyclopedia of Archaeal and Bacterial Type Strains, Phase II (KMG-II): From Individual Species to Whole Genera.</title>
        <authorList>
            <person name="Goeker M."/>
        </authorList>
    </citation>
    <scope>NUCLEOTIDE SEQUENCE [LARGE SCALE GENOMIC DNA]</scope>
    <source>
        <strain evidence="2 3">DSM 27763</strain>
    </source>
</reference>
<dbReference type="PANTHER" id="PTHR33840">
    <property type="match status" value="1"/>
</dbReference>